<evidence type="ECO:0008006" key="5">
    <source>
        <dbReference type="Google" id="ProtNLM"/>
    </source>
</evidence>
<dbReference type="KEGG" id="dtx:ATSB10_32610"/>
<organism evidence="3 4">
    <name type="scientific">Dyella thiooxydans</name>
    <dbReference type="NCBI Taxonomy" id="445710"/>
    <lineage>
        <taxon>Bacteria</taxon>
        <taxon>Pseudomonadati</taxon>
        <taxon>Pseudomonadota</taxon>
        <taxon>Gammaproteobacteria</taxon>
        <taxon>Lysobacterales</taxon>
        <taxon>Rhodanobacteraceae</taxon>
        <taxon>Dyella</taxon>
    </lineage>
</organism>
<evidence type="ECO:0000313" key="3">
    <source>
        <dbReference type="EMBL" id="AND70715.1"/>
    </source>
</evidence>
<protein>
    <recommendedName>
        <fullName evidence="5">TraB/GumN family protein</fullName>
    </recommendedName>
</protein>
<feature type="chain" id="PRO_5007824415" description="TraB/GumN family protein" evidence="2">
    <location>
        <begin position="18"/>
        <end position="353"/>
    </location>
</feature>
<dbReference type="EMBL" id="CP014841">
    <property type="protein sequence ID" value="AND70715.1"/>
    <property type="molecule type" value="Genomic_DNA"/>
</dbReference>
<accession>A0A161JXM3</accession>
<evidence type="ECO:0000256" key="1">
    <source>
        <dbReference type="SAM" id="MobiDB-lite"/>
    </source>
</evidence>
<dbReference type="AlphaFoldDB" id="A0A161JXM3"/>
<dbReference type="CDD" id="cd14788">
    <property type="entry name" value="GumN"/>
    <property type="match status" value="1"/>
</dbReference>
<dbReference type="Pfam" id="PF01963">
    <property type="entry name" value="TraB_PrgY_gumN"/>
    <property type="match status" value="1"/>
</dbReference>
<dbReference type="Proteomes" id="UP000077255">
    <property type="component" value="Chromosome"/>
</dbReference>
<reference evidence="3 4" key="1">
    <citation type="submission" date="2016-02" db="EMBL/GenBank/DDBJ databases">
        <title>Complete genome sequencing and analysis of ATSB10, Dyella thiooxydans isolated from rhizosphere soil of sunflower (Helianthus annuus L.).</title>
        <authorList>
            <person name="Lee Y."/>
            <person name="Hwangbo K."/>
            <person name="Chung H."/>
            <person name="Yoo J."/>
            <person name="Kim K.Y."/>
            <person name="Sa T.M."/>
            <person name="Um Y."/>
            <person name="Madhaiyan M."/>
        </authorList>
    </citation>
    <scope>NUCLEOTIDE SEQUENCE [LARGE SCALE GENOMIC DNA]</scope>
    <source>
        <strain evidence="3 4">ATSB10</strain>
    </source>
</reference>
<evidence type="ECO:0000256" key="2">
    <source>
        <dbReference type="SAM" id="SignalP"/>
    </source>
</evidence>
<proteinExistence type="predicted"/>
<dbReference type="InterPro" id="IPR002816">
    <property type="entry name" value="TraB/PrgY/GumN_fam"/>
</dbReference>
<evidence type="ECO:0000313" key="4">
    <source>
        <dbReference type="Proteomes" id="UP000077255"/>
    </source>
</evidence>
<keyword evidence="2" id="KW-0732">Signal</keyword>
<sequence length="353" mass="37626">MRAWGVVLGLAATPAFAQVIPAPAASAAKNLATVVVSGELPGPGLWKVSRGDHVLWILGTLTPLPKKMQWQSKQVSDTELAAQAVLLPPGVKMDAKVGFFGSLLLLPRLIGIRNNPDGKHLADVLPAADYARWQAIKPRYLGTSRGVEKFRPMFAGFKLYDAAVKDAGLDDTDVASELVRKLAKKHDIPLVDTSYKFTVANPKQALAEFRHGSMNDTACFEELLDRVEHGVPRMQARANAWATGDVDALVAMPRDSAEGRCTDAVTGADFARQQGLQDLPAKIMQSWMDAAGKALAEHRSTLAMLPMGDLLAPDGYLARLKAQGYAVESPDAQDAAAAADDGDEPAPAGSAAR</sequence>
<gene>
    <name evidence="3" type="ORF">ATSB10_32610</name>
</gene>
<feature type="region of interest" description="Disordered" evidence="1">
    <location>
        <begin position="328"/>
        <end position="353"/>
    </location>
</feature>
<name>A0A161JXM3_9GAMM</name>
<dbReference type="PATRIC" id="fig|445710.3.peg.3262"/>
<keyword evidence="4" id="KW-1185">Reference proteome</keyword>
<dbReference type="STRING" id="445710.ATSB10_32610"/>
<feature type="signal peptide" evidence="2">
    <location>
        <begin position="1"/>
        <end position="17"/>
    </location>
</feature>